<name>A0A6C0I8Z5_9ZZZZ</name>
<accession>A0A6C0I8Z5</accession>
<organism evidence="1">
    <name type="scientific">viral metagenome</name>
    <dbReference type="NCBI Taxonomy" id="1070528"/>
    <lineage>
        <taxon>unclassified sequences</taxon>
        <taxon>metagenomes</taxon>
        <taxon>organismal metagenomes</taxon>
    </lineage>
</organism>
<evidence type="ECO:0000313" key="1">
    <source>
        <dbReference type="EMBL" id="QHT89229.1"/>
    </source>
</evidence>
<dbReference type="EMBL" id="MN740137">
    <property type="protein sequence ID" value="QHT89229.1"/>
    <property type="molecule type" value="Genomic_DNA"/>
</dbReference>
<reference evidence="1" key="1">
    <citation type="journal article" date="2020" name="Nature">
        <title>Giant virus diversity and host interactions through global metagenomics.</title>
        <authorList>
            <person name="Schulz F."/>
            <person name="Roux S."/>
            <person name="Paez-Espino D."/>
            <person name="Jungbluth S."/>
            <person name="Walsh D.A."/>
            <person name="Denef V.J."/>
            <person name="McMahon K.D."/>
            <person name="Konstantinidis K.T."/>
            <person name="Eloe-Fadrosh E.A."/>
            <person name="Kyrpides N.C."/>
            <person name="Woyke T."/>
        </authorList>
    </citation>
    <scope>NUCLEOTIDE SEQUENCE</scope>
    <source>
        <strain evidence="1">GVMAG-M-3300023184-53</strain>
    </source>
</reference>
<proteinExistence type="predicted"/>
<sequence length="228" mass="25296">MLAFLFGKKKTTKKSTKPSKALLKMAKKHRVKVYTTRGSKRVYKTTAAIKKLIKARSNVKKSRFGFGASGSVFTTPAAYGYNQPVIQTAGIPDYTSSVVSSQKDNLNRPTNIKDAGKTVSSQLAKKDIPIYGTGKTFFNQTVPGPVSPRWYAMGQPDGTITQVGWPFSGYKKPAFGRKRTVKKPSAKLLKMCKKLKIKVTVRRGSKRVYKSTAVLNKLVKKKLRSLKK</sequence>
<protein>
    <submittedName>
        <fullName evidence="1">Uncharacterized protein</fullName>
    </submittedName>
</protein>
<dbReference type="AlphaFoldDB" id="A0A6C0I8Z5"/>